<evidence type="ECO:0000313" key="4">
    <source>
        <dbReference type="Proteomes" id="UP000076837"/>
    </source>
</evidence>
<feature type="compositionally biased region" description="Basic and acidic residues" evidence="1">
    <location>
        <begin position="604"/>
        <end position="618"/>
    </location>
</feature>
<feature type="region of interest" description="Disordered" evidence="1">
    <location>
        <begin position="302"/>
        <end position="429"/>
    </location>
</feature>
<feature type="compositionally biased region" description="Polar residues" evidence="1">
    <location>
        <begin position="402"/>
        <end position="418"/>
    </location>
</feature>
<feature type="region of interest" description="Disordered" evidence="1">
    <location>
        <begin position="1"/>
        <end position="73"/>
    </location>
</feature>
<feature type="compositionally biased region" description="Low complexity" evidence="1">
    <location>
        <begin position="14"/>
        <end position="25"/>
    </location>
</feature>
<feature type="compositionally biased region" description="Polar residues" evidence="1">
    <location>
        <begin position="36"/>
        <end position="54"/>
    </location>
</feature>
<evidence type="ECO:0000313" key="3">
    <source>
        <dbReference type="EMBL" id="KZM23461.1"/>
    </source>
</evidence>
<feature type="compositionally biased region" description="Low complexity" evidence="1">
    <location>
        <begin position="55"/>
        <end position="66"/>
    </location>
</feature>
<dbReference type="OrthoDB" id="3248508at2759"/>
<proteinExistence type="predicted"/>
<feature type="compositionally biased region" description="Basic and acidic residues" evidence="1">
    <location>
        <begin position="380"/>
        <end position="390"/>
    </location>
</feature>
<feature type="compositionally biased region" description="Low complexity" evidence="1">
    <location>
        <begin position="585"/>
        <end position="596"/>
    </location>
</feature>
<dbReference type="AlphaFoldDB" id="A0A163E1M0"/>
<dbReference type="SUPFAM" id="SSF53474">
    <property type="entry name" value="alpha/beta-Hydrolases"/>
    <property type="match status" value="1"/>
</dbReference>
<dbReference type="Proteomes" id="UP000076837">
    <property type="component" value="Unassembled WGS sequence"/>
</dbReference>
<protein>
    <recommendedName>
        <fullName evidence="2">AB hydrolase-1 domain-containing protein</fullName>
    </recommendedName>
</protein>
<feature type="domain" description="AB hydrolase-1" evidence="2">
    <location>
        <begin position="83"/>
        <end position="180"/>
    </location>
</feature>
<feature type="compositionally biased region" description="Polar residues" evidence="1">
    <location>
        <begin position="1"/>
        <end position="13"/>
    </location>
</feature>
<organism evidence="3 4">
    <name type="scientific">Didymella rabiei</name>
    <name type="common">Chickpea ascochyta blight fungus</name>
    <name type="synonym">Mycosphaerella rabiei</name>
    <dbReference type="NCBI Taxonomy" id="5454"/>
    <lineage>
        <taxon>Eukaryota</taxon>
        <taxon>Fungi</taxon>
        <taxon>Dikarya</taxon>
        <taxon>Ascomycota</taxon>
        <taxon>Pezizomycotina</taxon>
        <taxon>Dothideomycetes</taxon>
        <taxon>Pleosporomycetidae</taxon>
        <taxon>Pleosporales</taxon>
        <taxon>Pleosporineae</taxon>
        <taxon>Didymellaceae</taxon>
        <taxon>Ascochyta</taxon>
    </lineage>
</organism>
<dbReference type="Pfam" id="PF12697">
    <property type="entry name" value="Abhydrolase_6"/>
    <property type="match status" value="1"/>
</dbReference>
<dbReference type="STRING" id="5454.A0A163E1M0"/>
<dbReference type="InterPro" id="IPR000073">
    <property type="entry name" value="AB_hydrolase_1"/>
</dbReference>
<reference evidence="3 4" key="1">
    <citation type="journal article" date="2016" name="Sci. Rep.">
        <title>Draft genome sequencing and secretome analysis of fungal phytopathogen Ascochyta rabiei provides insight into the necrotrophic effector repertoire.</title>
        <authorList>
            <person name="Verma S."/>
            <person name="Gazara R.K."/>
            <person name="Nizam S."/>
            <person name="Parween S."/>
            <person name="Chattopadhyay D."/>
            <person name="Verma P.K."/>
        </authorList>
    </citation>
    <scope>NUCLEOTIDE SEQUENCE [LARGE SCALE GENOMIC DNA]</scope>
    <source>
        <strain evidence="3 4">ArDII</strain>
    </source>
</reference>
<dbReference type="EMBL" id="JYNV01000195">
    <property type="protein sequence ID" value="KZM23461.1"/>
    <property type="molecule type" value="Genomic_DNA"/>
</dbReference>
<dbReference type="InterPro" id="IPR029058">
    <property type="entry name" value="AB_hydrolase_fold"/>
</dbReference>
<evidence type="ECO:0000256" key="1">
    <source>
        <dbReference type="SAM" id="MobiDB-lite"/>
    </source>
</evidence>
<feature type="compositionally biased region" description="Basic and acidic residues" evidence="1">
    <location>
        <begin position="492"/>
        <end position="521"/>
    </location>
</feature>
<evidence type="ECO:0000259" key="2">
    <source>
        <dbReference type="Pfam" id="PF12697"/>
    </source>
</evidence>
<accession>A0A163E1M0</accession>
<name>A0A163E1M0_DIDRA</name>
<keyword evidence="4" id="KW-1185">Reference proteome</keyword>
<feature type="region of interest" description="Disordered" evidence="1">
    <location>
        <begin position="471"/>
        <end position="562"/>
    </location>
</feature>
<dbReference type="PANTHER" id="PTHR47842">
    <property type="entry name" value="EXPRESSED PROTEIN"/>
    <property type="match status" value="1"/>
</dbReference>
<gene>
    <name evidence="3" type="ORF">ST47_g5396</name>
</gene>
<dbReference type="Gene3D" id="3.40.50.1820">
    <property type="entry name" value="alpha/beta hydrolase"/>
    <property type="match status" value="1"/>
</dbReference>
<comment type="caution">
    <text evidence="3">The sequence shown here is derived from an EMBL/GenBank/DDBJ whole genome shotgun (WGS) entry which is preliminary data.</text>
</comment>
<dbReference type="PANTHER" id="PTHR47842:SF3">
    <property type="entry name" value="DUF676 DOMAIN-CONTAINING PROTEIN"/>
    <property type="match status" value="1"/>
</dbReference>
<feature type="region of interest" description="Disordered" evidence="1">
    <location>
        <begin position="576"/>
        <end position="626"/>
    </location>
</feature>
<sequence length="692" mass="77409">MTSLSNFANQDEANSNINGDGNSNIRGAPPPLPPRASQSNEMSSPPSYTSVMAMSSQDPRSSSTQSLVPDPTLENTGRRRILLVYVHGFMGNETSFRSFPAHVHNLVTVTLAETHVVHTKIYPRYRARYSLEQARDQFSAWLAPHEDQWTDVILLGHSMGGLLAADVALLFRHRIVGIINFDVPFVGMHPGIIKAGLGSIFTKVAPPQDQILTSGSTENKPSRMSTIFNPKPADPNYNPSFPNDVHLPARKGWENALHWFNKHSSGIREAGKGLVKSHFEFGSAMADYKELKDRYARVRALEEDDETKRRMGNPDVQSPPRIRFVNYYTASTGRPKKPKSPKSPSPSRAGSMSLQHRDSDASGPVDQSQHDVKITSSSRDSSKEQPREEFDSVAPRDGLLETSLQKSSSHCNKNQQTLPQIPPIPQEPPFVDLAQITDRAQRRAAEREYDEALEEYQKAVRARNKIIHEREDIEEEMEKQRQERAAVPLPKPKPELTGEELRLDKEKERMAREQARLEGKEYPPPNQDTTASAQEAPGVETPGLESGLHTMQLGDQSSHSPYASYDFSRSAILSQASPNDQASMTDSNYTSNTTESTETEADSSDTKADRKKEKEKKLGKFCMLPPKDGSGHKDPTWIRVYMEGMDEVAAHTSLFFVNETYERLVGDVGARIEEWTREADSMRLVREMSGLE</sequence>